<evidence type="ECO:0000313" key="8">
    <source>
        <dbReference type="Proteomes" id="UP000279029"/>
    </source>
</evidence>
<dbReference type="InterPro" id="IPR029479">
    <property type="entry name" value="Nitroreductase"/>
</dbReference>
<evidence type="ECO:0000256" key="5">
    <source>
        <dbReference type="ARBA" id="ARBA00023002"/>
    </source>
</evidence>
<dbReference type="KEGG" id="cbar:PATL70BA_3232"/>
<evidence type="ECO:0000259" key="6">
    <source>
        <dbReference type="Pfam" id="PF00881"/>
    </source>
</evidence>
<dbReference type="CDD" id="cd20609">
    <property type="entry name" value="nitroreductase"/>
    <property type="match status" value="1"/>
</dbReference>
<dbReference type="InterPro" id="IPR000415">
    <property type="entry name" value="Nitroreductase-like"/>
</dbReference>
<comment type="cofactor">
    <cofactor evidence="1">
        <name>FMN</name>
        <dbReference type="ChEBI" id="CHEBI:58210"/>
    </cofactor>
</comment>
<keyword evidence="4" id="KW-0288">FMN</keyword>
<evidence type="ECO:0000256" key="2">
    <source>
        <dbReference type="ARBA" id="ARBA00007118"/>
    </source>
</evidence>
<feature type="domain" description="Nitroreductase" evidence="6">
    <location>
        <begin position="64"/>
        <end position="116"/>
    </location>
</feature>
<keyword evidence="5" id="KW-0560">Oxidoreductase</keyword>
<name>A0A3P7P226_9FIRM</name>
<evidence type="ECO:0000256" key="3">
    <source>
        <dbReference type="ARBA" id="ARBA00022630"/>
    </source>
</evidence>
<accession>A0A3P7P226</accession>
<dbReference type="AlphaFoldDB" id="A0A3P7P226"/>
<organism evidence="7 8">
    <name type="scientific">Petrocella atlantisensis</name>
    <dbReference type="NCBI Taxonomy" id="2173034"/>
    <lineage>
        <taxon>Bacteria</taxon>
        <taxon>Bacillati</taxon>
        <taxon>Bacillota</taxon>
        <taxon>Clostridia</taxon>
        <taxon>Lachnospirales</taxon>
        <taxon>Vallitaleaceae</taxon>
        <taxon>Petrocella</taxon>
    </lineage>
</organism>
<dbReference type="RefSeq" id="WP_243115930.1">
    <property type="nucleotide sequence ID" value="NZ_LR130778.1"/>
</dbReference>
<keyword evidence="3" id="KW-0285">Flavoprotein</keyword>
<evidence type="ECO:0000256" key="1">
    <source>
        <dbReference type="ARBA" id="ARBA00001917"/>
    </source>
</evidence>
<dbReference type="SUPFAM" id="SSF55469">
    <property type="entry name" value="FMN-dependent nitroreductase-like"/>
    <property type="match status" value="1"/>
</dbReference>
<dbReference type="EMBL" id="LR130778">
    <property type="protein sequence ID" value="VDN49155.1"/>
    <property type="molecule type" value="Genomic_DNA"/>
</dbReference>
<dbReference type="Gene3D" id="3.40.109.10">
    <property type="entry name" value="NADH Oxidase"/>
    <property type="match status" value="1"/>
</dbReference>
<keyword evidence="8" id="KW-1185">Reference proteome</keyword>
<reference evidence="7 8" key="1">
    <citation type="submission" date="2018-09" db="EMBL/GenBank/DDBJ databases">
        <authorList>
            <person name="Postec A."/>
        </authorList>
    </citation>
    <scope>NUCLEOTIDE SEQUENCE [LARGE SCALE GENOMIC DNA]</scope>
    <source>
        <strain evidence="7">70B-A</strain>
    </source>
</reference>
<dbReference type="Pfam" id="PF00881">
    <property type="entry name" value="Nitroreductase"/>
    <property type="match status" value="1"/>
</dbReference>
<sequence>MSAGRVTPTACNKQPQRIIVVQRPENVFKVQKAYQTFGSQCILIVCQDKRDALIRPFDEKCSGDIDIGIICDHMMLAARELNIGSVLVGLFDPHIIRKEFSIPEYIEPTVLLILGYPTNGFLSPDRHKTERKPLEDSVMYETYYEDRSL</sequence>
<protein>
    <submittedName>
        <fullName evidence="7">Nitroreductase</fullName>
    </submittedName>
</protein>
<dbReference type="PANTHER" id="PTHR43673">
    <property type="entry name" value="NAD(P)H NITROREDUCTASE YDGI-RELATED"/>
    <property type="match status" value="1"/>
</dbReference>
<gene>
    <name evidence="7" type="ORF">PATL70BA_3232</name>
</gene>
<dbReference type="GO" id="GO:0016491">
    <property type="term" value="F:oxidoreductase activity"/>
    <property type="evidence" value="ECO:0007669"/>
    <property type="project" value="UniProtKB-KW"/>
</dbReference>
<evidence type="ECO:0000256" key="4">
    <source>
        <dbReference type="ARBA" id="ARBA00022643"/>
    </source>
</evidence>
<proteinExistence type="inferred from homology"/>
<evidence type="ECO:0000313" key="7">
    <source>
        <dbReference type="EMBL" id="VDN49155.1"/>
    </source>
</evidence>
<comment type="similarity">
    <text evidence="2">Belongs to the nitroreductase family.</text>
</comment>
<dbReference type="PANTHER" id="PTHR43673:SF2">
    <property type="entry name" value="NITROREDUCTASE"/>
    <property type="match status" value="1"/>
</dbReference>
<dbReference type="Proteomes" id="UP000279029">
    <property type="component" value="Chromosome"/>
</dbReference>